<feature type="chain" id="PRO_5005189275" description="Peptidase S1 domain-containing protein" evidence="4">
    <location>
        <begin position="25"/>
        <end position="511"/>
    </location>
</feature>
<comment type="similarity">
    <text evidence="1">Belongs to the peptidase S1 family.</text>
</comment>
<name>A0A0G4FLZ8_VITBC</name>
<dbReference type="VEuPathDB" id="CryptoDB:Vbra_9292"/>
<feature type="region of interest" description="Disordered" evidence="3">
    <location>
        <begin position="233"/>
        <end position="261"/>
    </location>
</feature>
<dbReference type="CDD" id="cd00104">
    <property type="entry name" value="KAZAL_FS"/>
    <property type="match status" value="1"/>
</dbReference>
<dbReference type="PROSITE" id="PS00134">
    <property type="entry name" value="TRYPSIN_HIS"/>
    <property type="match status" value="1"/>
</dbReference>
<dbReference type="Gene3D" id="3.30.60.30">
    <property type="match status" value="1"/>
</dbReference>
<evidence type="ECO:0000256" key="4">
    <source>
        <dbReference type="SAM" id="SignalP"/>
    </source>
</evidence>
<dbReference type="EMBL" id="CDMY01000459">
    <property type="protein sequence ID" value="CEM14816.1"/>
    <property type="molecule type" value="Genomic_DNA"/>
</dbReference>
<keyword evidence="2 4" id="KW-0732">Signal</keyword>
<evidence type="ECO:0000256" key="3">
    <source>
        <dbReference type="SAM" id="MobiDB-lite"/>
    </source>
</evidence>
<dbReference type="InterPro" id="IPR018114">
    <property type="entry name" value="TRYPSIN_HIS"/>
</dbReference>
<dbReference type="Gene3D" id="2.40.10.10">
    <property type="entry name" value="Trypsin-like serine proteases"/>
    <property type="match status" value="2"/>
</dbReference>
<keyword evidence="6" id="KW-1185">Reference proteome</keyword>
<dbReference type="InterPro" id="IPR043504">
    <property type="entry name" value="Peptidase_S1_PA_chymotrypsin"/>
</dbReference>
<reference evidence="5 6" key="1">
    <citation type="submission" date="2014-11" db="EMBL/GenBank/DDBJ databases">
        <authorList>
            <person name="Zhu J."/>
            <person name="Qi W."/>
            <person name="Song R."/>
        </authorList>
    </citation>
    <scope>NUCLEOTIDE SEQUENCE [LARGE SCALE GENOMIC DNA]</scope>
</reference>
<evidence type="ECO:0000313" key="6">
    <source>
        <dbReference type="Proteomes" id="UP000041254"/>
    </source>
</evidence>
<feature type="signal peptide" evidence="4">
    <location>
        <begin position="1"/>
        <end position="24"/>
    </location>
</feature>
<dbReference type="GO" id="GO:0006508">
    <property type="term" value="P:proteolysis"/>
    <property type="evidence" value="ECO:0007669"/>
    <property type="project" value="InterPro"/>
</dbReference>
<organism evidence="5 6">
    <name type="scientific">Vitrella brassicaformis (strain CCMP3155)</name>
    <dbReference type="NCBI Taxonomy" id="1169540"/>
    <lineage>
        <taxon>Eukaryota</taxon>
        <taxon>Sar</taxon>
        <taxon>Alveolata</taxon>
        <taxon>Colpodellida</taxon>
        <taxon>Vitrellaceae</taxon>
        <taxon>Vitrella</taxon>
    </lineage>
</organism>
<evidence type="ECO:0000313" key="5">
    <source>
        <dbReference type="EMBL" id="CEM14816.1"/>
    </source>
</evidence>
<sequence length="511" mass="56479">MGRLSSCFALVLLAASALLPEASAATSAAATGTGKGQPPPSESKQPDVSTLCDCSTFTSRHLHDISAAERSPKWFVASESPVCATSHTDAVIDGITFASPCLALCQQQHIRHRGSCEDIDNGAFKLSEDFTFVSLADIRRSKAKDRQLTPAVVHRFRSDGYVFVGRITGGTVPQDLADEDDEKNEEKDEESQPRKYRDVMIVPGGDTYARLLASTDEEVRQRLMDKGMHDEDQDIREGNASLPTDWTMRPRPARDSDFSRGAINMTTDAPEEKCVVGGESRTIGSKQTDYPWRTSGFLSISTSDGDFRCSGIVAGSPITGMTAAHCFTNRKPGGGNVFVENFRARFCPGQSGSERPFGCVSVRRITVPGEWLSRRNRPREYDWGVMLFAVPIGAQTGYVPIGSACKRRLFTPKITVWMLSYPGFDDRSDRRRVFFEKRDDFNFRCRQKVNHKFDTNGGASGAGMTEFRNGYWWLRAVHNSAPRGRCRSNTAAKMTGRNSNQAREIIAEQSS</sequence>
<accession>A0A0G4FLZ8</accession>
<feature type="region of interest" description="Disordered" evidence="3">
    <location>
        <begin position="172"/>
        <end position="195"/>
    </location>
</feature>
<protein>
    <recommendedName>
        <fullName evidence="7">Peptidase S1 domain-containing protein</fullName>
    </recommendedName>
</protein>
<dbReference type="AlphaFoldDB" id="A0A0G4FLZ8"/>
<dbReference type="InParanoid" id="A0A0G4FLZ8"/>
<evidence type="ECO:0000256" key="2">
    <source>
        <dbReference type="ARBA" id="ARBA00022729"/>
    </source>
</evidence>
<feature type="region of interest" description="Disordered" evidence="3">
    <location>
        <begin position="29"/>
        <end position="49"/>
    </location>
</feature>
<dbReference type="PANTHER" id="PTHR15462">
    <property type="entry name" value="SERINE PROTEASE"/>
    <property type="match status" value="1"/>
</dbReference>
<dbReference type="SUPFAM" id="SSF50494">
    <property type="entry name" value="Trypsin-like serine proteases"/>
    <property type="match status" value="1"/>
</dbReference>
<evidence type="ECO:0008006" key="7">
    <source>
        <dbReference type="Google" id="ProtNLM"/>
    </source>
</evidence>
<evidence type="ECO:0000256" key="1">
    <source>
        <dbReference type="ARBA" id="ARBA00007664"/>
    </source>
</evidence>
<dbReference type="Proteomes" id="UP000041254">
    <property type="component" value="Unassembled WGS sequence"/>
</dbReference>
<proteinExistence type="inferred from homology"/>
<feature type="compositionally biased region" description="Basic and acidic residues" evidence="3">
    <location>
        <begin position="184"/>
        <end position="195"/>
    </location>
</feature>
<dbReference type="PANTHER" id="PTHR15462:SF8">
    <property type="entry name" value="SERINE PROTEASE"/>
    <property type="match status" value="1"/>
</dbReference>
<dbReference type="PhylomeDB" id="A0A0G4FLZ8"/>
<dbReference type="GO" id="GO:0004252">
    <property type="term" value="F:serine-type endopeptidase activity"/>
    <property type="evidence" value="ECO:0007669"/>
    <property type="project" value="InterPro"/>
</dbReference>
<gene>
    <name evidence="5" type="ORF">Vbra_9292</name>
</gene>
<dbReference type="InterPro" id="IPR050966">
    <property type="entry name" value="Glutamyl_endopeptidase"/>
</dbReference>
<dbReference type="InterPro" id="IPR009003">
    <property type="entry name" value="Peptidase_S1_PA"/>
</dbReference>